<keyword evidence="5" id="KW-0547">Nucleotide-binding</keyword>
<protein>
    <recommendedName>
        <fullName evidence="2">cysteine--tRNA ligase</fullName>
        <ecNumber evidence="2">6.1.1.16</ecNumber>
    </recommendedName>
    <alternativeName>
        <fullName evidence="10">Cysteinyl-tRNA synthetase</fullName>
    </alternativeName>
</protein>
<feature type="region of interest" description="Disordered" evidence="11">
    <location>
        <begin position="708"/>
        <end position="737"/>
    </location>
</feature>
<accession>A0AAV1HWD8</accession>
<comment type="caution">
    <text evidence="13">The sequence shown here is derived from an EMBL/GenBank/DDBJ whole genome shotgun (WGS) entry which is preliminary data.</text>
</comment>
<dbReference type="Proteomes" id="UP001314263">
    <property type="component" value="Unassembled WGS sequence"/>
</dbReference>
<reference evidence="13 14" key="1">
    <citation type="submission" date="2023-10" db="EMBL/GenBank/DDBJ databases">
        <authorList>
            <person name="Maclean D."/>
            <person name="Macfadyen A."/>
        </authorList>
    </citation>
    <scope>NUCLEOTIDE SEQUENCE [LARGE SCALE GENOMIC DNA]</scope>
</reference>
<dbReference type="AlphaFoldDB" id="A0AAV1HWD8"/>
<feature type="region of interest" description="Disordered" evidence="11">
    <location>
        <begin position="143"/>
        <end position="169"/>
    </location>
</feature>
<keyword evidence="9" id="KW-0030">Aminoacyl-tRNA synthetase</keyword>
<evidence type="ECO:0000256" key="3">
    <source>
        <dbReference type="ARBA" id="ARBA00022598"/>
    </source>
</evidence>
<feature type="region of interest" description="Disordered" evidence="11">
    <location>
        <begin position="182"/>
        <end position="216"/>
    </location>
</feature>
<dbReference type="EC" id="6.1.1.16" evidence="2"/>
<evidence type="ECO:0000256" key="10">
    <source>
        <dbReference type="ARBA" id="ARBA00031499"/>
    </source>
</evidence>
<dbReference type="EMBL" id="CAUYUE010000003">
    <property type="protein sequence ID" value="CAK0750288.1"/>
    <property type="molecule type" value="Genomic_DNA"/>
</dbReference>
<evidence type="ECO:0000256" key="6">
    <source>
        <dbReference type="ARBA" id="ARBA00022833"/>
    </source>
</evidence>
<evidence type="ECO:0000313" key="14">
    <source>
        <dbReference type="Proteomes" id="UP001314263"/>
    </source>
</evidence>
<dbReference type="FunFam" id="3.40.50.620:FF:000186">
    <property type="entry name" value="Putative Cysteinyl-tRNA synthetase"/>
    <property type="match status" value="1"/>
</dbReference>
<dbReference type="CDD" id="cd00672">
    <property type="entry name" value="CysRS_core"/>
    <property type="match status" value="1"/>
</dbReference>
<gene>
    <name evidence="13" type="ORF">CVIRNUC_001978</name>
</gene>
<evidence type="ECO:0000256" key="4">
    <source>
        <dbReference type="ARBA" id="ARBA00022723"/>
    </source>
</evidence>
<evidence type="ECO:0000256" key="11">
    <source>
        <dbReference type="SAM" id="MobiDB-lite"/>
    </source>
</evidence>
<dbReference type="GO" id="GO:0005524">
    <property type="term" value="F:ATP binding"/>
    <property type="evidence" value="ECO:0007669"/>
    <property type="project" value="UniProtKB-KW"/>
</dbReference>
<feature type="region of interest" description="Disordered" evidence="11">
    <location>
        <begin position="1"/>
        <end position="24"/>
    </location>
</feature>
<dbReference type="InterPro" id="IPR009080">
    <property type="entry name" value="tRNAsynth_Ia_anticodon-bd"/>
</dbReference>
<evidence type="ECO:0000313" key="13">
    <source>
        <dbReference type="EMBL" id="CAK0750288.1"/>
    </source>
</evidence>
<dbReference type="SUPFAM" id="SSF52374">
    <property type="entry name" value="Nucleotidylyl transferase"/>
    <property type="match status" value="1"/>
</dbReference>
<evidence type="ECO:0000256" key="9">
    <source>
        <dbReference type="ARBA" id="ARBA00023146"/>
    </source>
</evidence>
<dbReference type="InterPro" id="IPR024909">
    <property type="entry name" value="Cys-tRNA/MSH_ligase"/>
</dbReference>
<dbReference type="PANTHER" id="PTHR10890:SF3">
    <property type="entry name" value="CYSTEINE--TRNA LIGASE, CYTOPLASMIC"/>
    <property type="match status" value="1"/>
</dbReference>
<organism evidence="13 14">
    <name type="scientific">Coccomyxa viridis</name>
    <dbReference type="NCBI Taxonomy" id="1274662"/>
    <lineage>
        <taxon>Eukaryota</taxon>
        <taxon>Viridiplantae</taxon>
        <taxon>Chlorophyta</taxon>
        <taxon>core chlorophytes</taxon>
        <taxon>Trebouxiophyceae</taxon>
        <taxon>Trebouxiophyceae incertae sedis</taxon>
        <taxon>Coccomyxaceae</taxon>
        <taxon>Coccomyxa</taxon>
    </lineage>
</organism>
<dbReference type="InterPro" id="IPR014729">
    <property type="entry name" value="Rossmann-like_a/b/a_fold"/>
</dbReference>
<evidence type="ECO:0000259" key="12">
    <source>
        <dbReference type="Pfam" id="PF01406"/>
    </source>
</evidence>
<keyword evidence="14" id="KW-1185">Reference proteome</keyword>
<sequence>MATENGGARQLGEWRAPGEGRPRGKAQELTLYNTLTKKKDVFVPLDENGRNVTWYTCGPTVYDAAHLGHARYYITMDILRRVLESHFHYHIMFVMNVTDIDDKIIKRARVKHLLSQHLEQTPDDSKVIEEVLEALTESVQKQQRAKDEVQERFHGEASQPGCQKQRRKDLTERLQVEDAKLQKKQQNLRETQSLQESSQGALNGKAEAASSSSRRDRLIDLGGDDLAEKLDSMHGTSVTDHSIFQKHAAKYEKEFLDDLQQLGCLMPSLLTRVSEFIPEIRAYIDKIHENGMAYANKGSVYFDTQAFRNKEHVYGKLAPQAVNSILLAEDGEADFATSDKKHPSDFALWKSAKPGEPAWESPACAGDPNGKGRPGWHIECSAMASQMLGQAMDIHSGGADLAFPHHENELAQAEAYFHHEHRGHCCGGVPWEPQWVNYFLHAGHLNINGYKMSKSLKNFISIRKALERMEPRVLRLMFAMAPWEKPMTYADSGETMGEAQRKDEVLKSFFARAHALLKKFDPVSAPGLLAMKWLDKEAQLSSELSAARAGVDAALLDSINLAGAMDALFELVRCANRYMDEREASAAADPDLQPRAFLLSEVTQYVAQILGEFGIEGYRSSEAGGNAGSRAAALQGFAGFRGTVRDCAKAGMAAGSADPKGALKDILAAADRVRDKDMPDLGIRLEDRPDGTWIIKDMSADEQQEIRAGEAAARAKEEKKQQEAQEAEMKRQSKDQEKLKKLNKEFASLQAAEDPKKKVKAIKDLWSTLKLLRLTPQDHSFGAEERRVVEVVLSGSRNIHEKQRQGFEAPWSLLNSSEASEADKVKAQSELLQKIKEALPEETEPWLKSIVPQKLEGFSG</sequence>
<keyword evidence="3" id="KW-0436">Ligase</keyword>
<keyword evidence="8" id="KW-0648">Protein biosynthesis</keyword>
<dbReference type="NCBIfam" id="TIGR00435">
    <property type="entry name" value="cysS"/>
    <property type="match status" value="1"/>
</dbReference>
<dbReference type="GO" id="GO:0004817">
    <property type="term" value="F:cysteine-tRNA ligase activity"/>
    <property type="evidence" value="ECO:0007669"/>
    <property type="project" value="UniProtKB-EC"/>
</dbReference>
<dbReference type="SUPFAM" id="SSF47323">
    <property type="entry name" value="Anticodon-binding domain of a subclass of class I aminoacyl-tRNA synthetases"/>
    <property type="match status" value="1"/>
</dbReference>
<dbReference type="GO" id="GO:0046872">
    <property type="term" value="F:metal ion binding"/>
    <property type="evidence" value="ECO:0007669"/>
    <property type="project" value="UniProtKB-KW"/>
</dbReference>
<evidence type="ECO:0000256" key="1">
    <source>
        <dbReference type="ARBA" id="ARBA00001947"/>
    </source>
</evidence>
<dbReference type="PANTHER" id="PTHR10890">
    <property type="entry name" value="CYSTEINYL-TRNA SYNTHETASE"/>
    <property type="match status" value="1"/>
</dbReference>
<dbReference type="HAMAP" id="MF_00041">
    <property type="entry name" value="Cys_tRNA_synth"/>
    <property type="match status" value="1"/>
</dbReference>
<proteinExistence type="inferred from homology"/>
<comment type="cofactor">
    <cofactor evidence="1">
        <name>Zn(2+)</name>
        <dbReference type="ChEBI" id="CHEBI:29105"/>
    </cofactor>
</comment>
<keyword evidence="6" id="KW-0862">Zinc</keyword>
<dbReference type="Gene3D" id="1.20.120.1910">
    <property type="entry name" value="Cysteine-tRNA ligase, C-terminal anti-codon recognition domain"/>
    <property type="match status" value="1"/>
</dbReference>
<keyword evidence="7" id="KW-0067">ATP-binding</keyword>
<feature type="compositionally biased region" description="Basic and acidic residues" evidence="11">
    <location>
        <begin position="144"/>
        <end position="155"/>
    </location>
</feature>
<dbReference type="PRINTS" id="PR00983">
    <property type="entry name" value="TRNASYNTHCYS"/>
</dbReference>
<dbReference type="GO" id="GO:0006423">
    <property type="term" value="P:cysteinyl-tRNA aminoacylation"/>
    <property type="evidence" value="ECO:0007669"/>
    <property type="project" value="InterPro"/>
</dbReference>
<evidence type="ECO:0000256" key="7">
    <source>
        <dbReference type="ARBA" id="ARBA00022840"/>
    </source>
</evidence>
<dbReference type="Gene3D" id="3.40.50.620">
    <property type="entry name" value="HUPs"/>
    <property type="match status" value="2"/>
</dbReference>
<dbReference type="InterPro" id="IPR032678">
    <property type="entry name" value="tRNA-synt_1_cat_dom"/>
</dbReference>
<keyword evidence="4" id="KW-0479">Metal-binding</keyword>
<feature type="compositionally biased region" description="Polar residues" evidence="11">
    <location>
        <begin position="184"/>
        <end position="201"/>
    </location>
</feature>
<name>A0AAV1HWD8_9CHLO</name>
<evidence type="ECO:0000256" key="8">
    <source>
        <dbReference type="ARBA" id="ARBA00022917"/>
    </source>
</evidence>
<evidence type="ECO:0000256" key="2">
    <source>
        <dbReference type="ARBA" id="ARBA00012832"/>
    </source>
</evidence>
<dbReference type="GO" id="GO:0005737">
    <property type="term" value="C:cytoplasm"/>
    <property type="evidence" value="ECO:0007669"/>
    <property type="project" value="TreeGrafter"/>
</dbReference>
<evidence type="ECO:0000256" key="5">
    <source>
        <dbReference type="ARBA" id="ARBA00022741"/>
    </source>
</evidence>
<dbReference type="InterPro" id="IPR015803">
    <property type="entry name" value="Cys-tRNA-ligase"/>
</dbReference>
<dbReference type="Pfam" id="PF01406">
    <property type="entry name" value="tRNA-synt_1e"/>
    <property type="match status" value="1"/>
</dbReference>
<feature type="domain" description="tRNA synthetases class I catalytic" evidence="12">
    <location>
        <begin position="49"/>
        <end position="492"/>
    </location>
</feature>